<dbReference type="EMBL" id="JASNRB020000044">
    <property type="protein sequence ID" value="MFJ1472391.1"/>
    <property type="molecule type" value="Genomic_DNA"/>
</dbReference>
<proteinExistence type="predicted"/>
<reference evidence="1" key="1">
    <citation type="submission" date="2024-11" db="EMBL/GenBank/DDBJ databases">
        <title>Description of Massilia orientalis sp. nov., isolated from rhizosphere soil of Ageratina adenophora.</title>
        <authorList>
            <person name="Wang Y."/>
        </authorList>
    </citation>
    <scope>NUCLEOTIDE SEQUENCE</scope>
    <source>
        <strain evidence="1">YIM B02787</strain>
    </source>
</reference>
<accession>A0ACC7MKH5</accession>
<gene>
    <name evidence="1" type="ORF">QPK29_032150</name>
</gene>
<keyword evidence="1" id="KW-0969">Cilium</keyword>
<keyword evidence="1" id="KW-0966">Cell projection</keyword>
<dbReference type="Proteomes" id="UP001168096">
    <property type="component" value="Unassembled WGS sequence"/>
</dbReference>
<protein>
    <submittedName>
        <fullName evidence="1">Flagellar biosynthesis protein FlhB</fullName>
    </submittedName>
</protein>
<comment type="caution">
    <text evidence="1">The sequence shown here is derived from an EMBL/GenBank/DDBJ whole genome shotgun (WGS) entry which is preliminary data.</text>
</comment>
<evidence type="ECO:0000313" key="2">
    <source>
        <dbReference type="Proteomes" id="UP001168096"/>
    </source>
</evidence>
<keyword evidence="2" id="KW-1185">Reference proteome</keyword>
<keyword evidence="1" id="KW-0282">Flagellum</keyword>
<evidence type="ECO:0000313" key="1">
    <source>
        <dbReference type="EMBL" id="MFJ1472391.1"/>
    </source>
</evidence>
<sequence>MAERDSDLSEDATPYKLDKARKEGSVAKSNDFIAMAMMAALVVSLYATGWDGLRRLLRMQQRILSQGASRPMSVDATAAWMGELAIGMLGLLGPFLLALVVTAVLVNLMQTGPVFSFHPLKPDLTRLNPMNGVKRVFSMRTVFDTVKSVIKLAVLGALLYVLIKDAIPGLIGLSGAEPRRYPAVLLALAAGMLVKIVLALFVIGTLDLMFARWEYAKKMRMSKRDVKDEAKNRDGDPRIRARIRELRKEMLKRSKSMANVPKADVLITNPTRIAIALTYDHGKSAAPLVVAKGAGDIARKMRETAQRHQIPIVQNRPLARALFREVDYEGYVPEKWYPQVAKIMVWVYSMREAKRAGRKAS</sequence>
<organism evidence="1 2">
    <name type="scientific">Massilia orientalis</name>
    <dbReference type="NCBI Taxonomy" id="3050128"/>
    <lineage>
        <taxon>Bacteria</taxon>
        <taxon>Pseudomonadati</taxon>
        <taxon>Pseudomonadota</taxon>
        <taxon>Betaproteobacteria</taxon>
        <taxon>Burkholderiales</taxon>
        <taxon>Oxalobacteraceae</taxon>
        <taxon>Telluria group</taxon>
        <taxon>Massilia</taxon>
    </lineage>
</organism>
<name>A0ACC7MKH5_9BURK</name>